<evidence type="ECO:0000259" key="2">
    <source>
        <dbReference type="Pfam" id="PF13521"/>
    </source>
</evidence>
<evidence type="ECO:0000313" key="3">
    <source>
        <dbReference type="EMBL" id="KQL48512.1"/>
    </source>
</evidence>
<dbReference type="SUPFAM" id="SSF52374">
    <property type="entry name" value="Nucleotidylyl transferase"/>
    <property type="match status" value="1"/>
</dbReference>
<dbReference type="NCBIfam" id="NF005988">
    <property type="entry name" value="PRK08099.1"/>
    <property type="match status" value="1"/>
</dbReference>
<keyword evidence="3" id="KW-0808">Transferase</keyword>
<comment type="caution">
    <text evidence="3">The sequence shown here is derived from an EMBL/GenBank/DDBJ whole genome shotgun (WGS) entry which is preliminary data.</text>
</comment>
<dbReference type="Gene3D" id="3.40.50.300">
    <property type="entry name" value="P-loop containing nucleotide triphosphate hydrolases"/>
    <property type="match status" value="1"/>
</dbReference>
<gene>
    <name evidence="3" type="ORF">AN963_01495</name>
</gene>
<dbReference type="Proteomes" id="UP000051063">
    <property type="component" value="Unassembled WGS sequence"/>
</dbReference>
<dbReference type="Gene3D" id="3.40.50.620">
    <property type="entry name" value="HUPs"/>
    <property type="match status" value="1"/>
</dbReference>
<sequence>MGTVGFIGGKFLPLHQGHVYAITQAACYCDELYVILSYSQIRDRKLCEAAEIQEMPYEVRLRWLSGMAKDMENVHVLAVEDAADSDESYDWAAGAANIRRKIGKPIDYVFSSETAYEPIFHQLYPEAKHIIIDADRSQVPISATRIREEGVFAHWEQIPTIVRPTFVKKVVVVGTESCGKSTLIRYLAKVYNTVFVEEYGRTVCEEVGGCETILTEEYYPYIAYGHKMKEYEAIKQANKLLFIDTEAIVTQFYSELYTGRTFPVLDQVAREQQYDLWLFLEPDVPWVDDGLRVHGESDVRRENNERLQQMLDERNISYVKIGGSYQERLQQAMYHVDALLRRKTSQ</sequence>
<reference evidence="3 4" key="1">
    <citation type="submission" date="2015-09" db="EMBL/GenBank/DDBJ databases">
        <title>Genome sequencing project for genomic taxonomy and phylogenomics of Bacillus-like bacteria.</title>
        <authorList>
            <person name="Liu B."/>
            <person name="Wang J."/>
            <person name="Zhu Y."/>
            <person name="Liu G."/>
            <person name="Chen Q."/>
            <person name="Chen Z."/>
            <person name="Lan J."/>
            <person name="Che J."/>
            <person name="Ge C."/>
            <person name="Shi H."/>
            <person name="Pan Z."/>
            <person name="Liu X."/>
        </authorList>
    </citation>
    <scope>NUCLEOTIDE SEQUENCE [LARGE SCALE GENOMIC DNA]</scope>
    <source>
        <strain evidence="3 4">DSM 8552</strain>
    </source>
</reference>
<dbReference type="InterPro" id="IPR038727">
    <property type="entry name" value="NadR/Ttd14_AAA_dom"/>
</dbReference>
<keyword evidence="4" id="KW-1185">Reference proteome</keyword>
<feature type="domain" description="NadR/Ttd14 AAA" evidence="2">
    <location>
        <begin position="169"/>
        <end position="328"/>
    </location>
</feature>
<organism evidence="3 4">
    <name type="scientific">Brevibacillus choshinensis</name>
    <dbReference type="NCBI Taxonomy" id="54911"/>
    <lineage>
        <taxon>Bacteria</taxon>
        <taxon>Bacillati</taxon>
        <taxon>Bacillota</taxon>
        <taxon>Bacilli</taxon>
        <taxon>Bacillales</taxon>
        <taxon>Paenibacillaceae</taxon>
        <taxon>Brevibacillus</taxon>
    </lineage>
</organism>
<evidence type="ECO:0000259" key="1">
    <source>
        <dbReference type="Pfam" id="PF01467"/>
    </source>
</evidence>
<keyword evidence="3" id="KW-0548">Nucleotidyltransferase</keyword>
<proteinExistence type="predicted"/>
<dbReference type="PANTHER" id="PTHR37512:SF1">
    <property type="entry name" value="NADR_TTD14 AAA DOMAIN-CONTAINING PROTEIN"/>
    <property type="match status" value="1"/>
</dbReference>
<dbReference type="InterPro" id="IPR014729">
    <property type="entry name" value="Rossmann-like_a/b/a_fold"/>
</dbReference>
<dbReference type="InterPro" id="IPR004821">
    <property type="entry name" value="Cyt_trans-like"/>
</dbReference>
<dbReference type="CDD" id="cd00882">
    <property type="entry name" value="Ras_like_GTPase"/>
    <property type="match status" value="1"/>
</dbReference>
<dbReference type="PANTHER" id="PTHR37512">
    <property type="entry name" value="TRIFUNCTIONAL NAD BIOSYNTHESIS/REGULATOR PROTEIN NADR"/>
    <property type="match status" value="1"/>
</dbReference>
<dbReference type="Pfam" id="PF01467">
    <property type="entry name" value="CTP_transf_like"/>
    <property type="match status" value="1"/>
</dbReference>
<dbReference type="InterPro" id="IPR016429">
    <property type="entry name" value="NAD_NadR"/>
</dbReference>
<dbReference type="PIRSF" id="PIRSF004776">
    <property type="entry name" value="NadR_NMNAT/RNK"/>
    <property type="match status" value="1"/>
</dbReference>
<accession>A0ABR5NAD4</accession>
<dbReference type="InterPro" id="IPR027417">
    <property type="entry name" value="P-loop_NTPase"/>
</dbReference>
<name>A0ABR5NAD4_BRECH</name>
<protein>
    <submittedName>
        <fullName evidence="3">Nicotinate-nucleotide adenylyltransferase</fullName>
    </submittedName>
</protein>
<feature type="domain" description="Cytidyltransferase-like" evidence="1">
    <location>
        <begin position="7"/>
        <end position="148"/>
    </location>
</feature>
<evidence type="ECO:0000313" key="4">
    <source>
        <dbReference type="Proteomes" id="UP000051063"/>
    </source>
</evidence>
<dbReference type="EMBL" id="LJJB01000007">
    <property type="protein sequence ID" value="KQL48512.1"/>
    <property type="molecule type" value="Genomic_DNA"/>
</dbReference>
<dbReference type="InterPro" id="IPR052735">
    <property type="entry name" value="NAD_biosynth-regulator"/>
</dbReference>
<dbReference type="RefSeq" id="WP_055742797.1">
    <property type="nucleotide sequence ID" value="NZ_LJJB01000007.1"/>
</dbReference>
<dbReference type="GO" id="GO:0016779">
    <property type="term" value="F:nucleotidyltransferase activity"/>
    <property type="evidence" value="ECO:0007669"/>
    <property type="project" value="UniProtKB-KW"/>
</dbReference>
<dbReference type="NCBIfam" id="TIGR00125">
    <property type="entry name" value="cyt_tran_rel"/>
    <property type="match status" value="1"/>
</dbReference>
<dbReference type="SUPFAM" id="SSF52540">
    <property type="entry name" value="P-loop containing nucleoside triphosphate hydrolases"/>
    <property type="match status" value="1"/>
</dbReference>
<dbReference type="Pfam" id="PF13521">
    <property type="entry name" value="AAA_28"/>
    <property type="match status" value="1"/>
</dbReference>